<sequence>MERFRKLFAEVETDEHADFDTEDNGREDVFEEIFSNHECFCEHDKDSEEDGDSRNEEVNNLELFSSKEGIEWRKTKFRQNICCHDIVSSLPGTKGTVTNVTSPVKSWELFLKDNMIHLIVESAIIYIEKWCTTLFM</sequence>
<keyword evidence="2" id="KW-1185">Reference proteome</keyword>
<organism evidence="1 2">
    <name type="scientific">Araneus ventricosus</name>
    <name type="common">Orbweaver spider</name>
    <name type="synonym">Epeira ventricosa</name>
    <dbReference type="NCBI Taxonomy" id="182803"/>
    <lineage>
        <taxon>Eukaryota</taxon>
        <taxon>Metazoa</taxon>
        <taxon>Ecdysozoa</taxon>
        <taxon>Arthropoda</taxon>
        <taxon>Chelicerata</taxon>
        <taxon>Arachnida</taxon>
        <taxon>Araneae</taxon>
        <taxon>Araneomorphae</taxon>
        <taxon>Entelegynae</taxon>
        <taxon>Araneoidea</taxon>
        <taxon>Araneidae</taxon>
        <taxon>Araneus</taxon>
    </lineage>
</organism>
<dbReference type="AlphaFoldDB" id="A0A4Y2L7Q1"/>
<accession>A0A4Y2L7Q1</accession>
<gene>
    <name evidence="1" type="ORF">AVEN_208154_1</name>
</gene>
<protein>
    <recommendedName>
        <fullName evidence="3">PiggyBac transposable element-derived protein domain-containing protein</fullName>
    </recommendedName>
</protein>
<comment type="caution">
    <text evidence="1">The sequence shown here is derived from an EMBL/GenBank/DDBJ whole genome shotgun (WGS) entry which is preliminary data.</text>
</comment>
<name>A0A4Y2L7Q1_ARAVE</name>
<proteinExistence type="predicted"/>
<evidence type="ECO:0008006" key="3">
    <source>
        <dbReference type="Google" id="ProtNLM"/>
    </source>
</evidence>
<dbReference type="Proteomes" id="UP000499080">
    <property type="component" value="Unassembled WGS sequence"/>
</dbReference>
<evidence type="ECO:0000313" key="1">
    <source>
        <dbReference type="EMBL" id="GBN10731.1"/>
    </source>
</evidence>
<reference evidence="1 2" key="1">
    <citation type="journal article" date="2019" name="Sci. Rep.">
        <title>Orb-weaving spider Araneus ventricosus genome elucidates the spidroin gene catalogue.</title>
        <authorList>
            <person name="Kono N."/>
            <person name="Nakamura H."/>
            <person name="Ohtoshi R."/>
            <person name="Moran D.A.P."/>
            <person name="Shinohara A."/>
            <person name="Yoshida Y."/>
            <person name="Fujiwara M."/>
            <person name="Mori M."/>
            <person name="Tomita M."/>
            <person name="Arakawa K."/>
        </authorList>
    </citation>
    <scope>NUCLEOTIDE SEQUENCE [LARGE SCALE GENOMIC DNA]</scope>
</reference>
<dbReference type="EMBL" id="BGPR01005497">
    <property type="protein sequence ID" value="GBN10731.1"/>
    <property type="molecule type" value="Genomic_DNA"/>
</dbReference>
<evidence type="ECO:0000313" key="2">
    <source>
        <dbReference type="Proteomes" id="UP000499080"/>
    </source>
</evidence>